<gene>
    <name evidence="5" type="ORF">HMPREF9709_00981</name>
</gene>
<dbReference type="PANTHER" id="PTHR46429:SF1">
    <property type="entry name" value="23S RRNA (GUANOSINE-2'-O-)-METHYLTRANSFERASE RLMB"/>
    <property type="match status" value="1"/>
</dbReference>
<dbReference type="GO" id="GO:0006396">
    <property type="term" value="P:RNA processing"/>
    <property type="evidence" value="ECO:0007669"/>
    <property type="project" value="InterPro"/>
</dbReference>
<dbReference type="SMART" id="SM00967">
    <property type="entry name" value="SpoU_sub_bind"/>
    <property type="match status" value="1"/>
</dbReference>
<dbReference type="EMBL" id="AGEI01000021">
    <property type="protein sequence ID" value="EHR34045.1"/>
    <property type="molecule type" value="Genomic_DNA"/>
</dbReference>
<dbReference type="RefSeq" id="WP_005398449.1">
    <property type="nucleotide sequence ID" value="NZ_JH601088.1"/>
</dbReference>
<protein>
    <submittedName>
        <fullName evidence="5">RNA methyltransferase, TrmH family, group 3</fullName>
    </submittedName>
</protein>
<dbReference type="InterPro" id="IPR013123">
    <property type="entry name" value="SpoU_subst-bd"/>
</dbReference>
<evidence type="ECO:0000259" key="4">
    <source>
        <dbReference type="SMART" id="SM00967"/>
    </source>
</evidence>
<proteinExistence type="inferred from homology"/>
<keyword evidence="3 5" id="KW-0808">Transferase</keyword>
<reference evidence="5 6" key="1">
    <citation type="submission" date="2012-01" db="EMBL/GenBank/DDBJ databases">
        <title>The Genome Sequence of Helcococcus kunzii ATCC 51366.</title>
        <authorList>
            <consortium name="The Broad Institute Genome Sequencing Platform"/>
            <person name="Earl A."/>
            <person name="Ward D."/>
            <person name="Feldgarden M."/>
            <person name="Gevers D."/>
            <person name="Huys G."/>
            <person name="Young S.K."/>
            <person name="Zeng Q."/>
            <person name="Gargeya S."/>
            <person name="Fitzgerald M."/>
            <person name="Haas B."/>
            <person name="Abouelleil A."/>
            <person name="Alvarado L."/>
            <person name="Arachchi H.M."/>
            <person name="Berlin A."/>
            <person name="Chapman S.B."/>
            <person name="Gearin G."/>
            <person name="Goldberg J."/>
            <person name="Griggs A."/>
            <person name="Gujja S."/>
            <person name="Hansen M."/>
            <person name="Heiman D."/>
            <person name="Howarth C."/>
            <person name="Larimer J."/>
            <person name="Lui A."/>
            <person name="MacDonald P.J.P."/>
            <person name="McCowen C."/>
            <person name="Montmayeur A."/>
            <person name="Murphy C."/>
            <person name="Neiman D."/>
            <person name="Pearson M."/>
            <person name="Priest M."/>
            <person name="Roberts A."/>
            <person name="Saif S."/>
            <person name="Shea T."/>
            <person name="Sisk P."/>
            <person name="Stolte C."/>
            <person name="Sykes S."/>
            <person name="Wortman J."/>
            <person name="Nusbaum C."/>
            <person name="Birren B."/>
        </authorList>
    </citation>
    <scope>NUCLEOTIDE SEQUENCE [LARGE SCALE GENOMIC DNA]</scope>
    <source>
        <strain evidence="5 6">ATCC 51366</strain>
    </source>
</reference>
<dbReference type="GeneID" id="96998975"/>
<evidence type="ECO:0000313" key="5">
    <source>
        <dbReference type="EMBL" id="EHR34045.1"/>
    </source>
</evidence>
<comment type="similarity">
    <text evidence="1">Belongs to the class IV-like SAM-binding methyltransferase superfamily. RNA methyltransferase TrmH family.</text>
</comment>
<evidence type="ECO:0000256" key="2">
    <source>
        <dbReference type="ARBA" id="ARBA00022603"/>
    </source>
</evidence>
<evidence type="ECO:0000256" key="1">
    <source>
        <dbReference type="ARBA" id="ARBA00007228"/>
    </source>
</evidence>
<dbReference type="SUPFAM" id="SSF55315">
    <property type="entry name" value="L30e-like"/>
    <property type="match status" value="1"/>
</dbReference>
<dbReference type="GO" id="GO:0003723">
    <property type="term" value="F:RNA binding"/>
    <property type="evidence" value="ECO:0007669"/>
    <property type="project" value="InterPro"/>
</dbReference>
<dbReference type="eggNOG" id="COG0566">
    <property type="taxonomic scope" value="Bacteria"/>
</dbReference>
<dbReference type="AlphaFoldDB" id="H3NNS0"/>
<evidence type="ECO:0000256" key="3">
    <source>
        <dbReference type="ARBA" id="ARBA00022679"/>
    </source>
</evidence>
<feature type="domain" description="RNA 2-O ribose methyltransferase substrate binding" evidence="4">
    <location>
        <begin position="4"/>
        <end position="79"/>
    </location>
</feature>
<dbReference type="Gene3D" id="3.30.1330.30">
    <property type="match status" value="1"/>
</dbReference>
<dbReference type="PATRIC" id="fig|883114.3.peg.971"/>
<organism evidence="5 6">
    <name type="scientific">Helcococcus kunzii ATCC 51366</name>
    <dbReference type="NCBI Taxonomy" id="883114"/>
    <lineage>
        <taxon>Bacteria</taxon>
        <taxon>Bacillati</taxon>
        <taxon>Bacillota</taxon>
        <taxon>Tissierellia</taxon>
        <taxon>Tissierellales</taxon>
        <taxon>Peptoniphilaceae</taxon>
        <taxon>Helcococcus</taxon>
    </lineage>
</organism>
<dbReference type="CDD" id="cd18103">
    <property type="entry name" value="SpoU-like_RlmB"/>
    <property type="match status" value="1"/>
</dbReference>
<dbReference type="SUPFAM" id="SSF75217">
    <property type="entry name" value="alpha/beta knot"/>
    <property type="match status" value="1"/>
</dbReference>
<dbReference type="InterPro" id="IPR029064">
    <property type="entry name" value="Ribosomal_eL30-like_sf"/>
</dbReference>
<dbReference type="InterPro" id="IPR001537">
    <property type="entry name" value="SpoU_MeTrfase"/>
</dbReference>
<evidence type="ECO:0000313" key="6">
    <source>
        <dbReference type="Proteomes" id="UP000004191"/>
    </source>
</evidence>
<dbReference type="Proteomes" id="UP000004191">
    <property type="component" value="Unassembled WGS sequence"/>
</dbReference>
<keyword evidence="2 5" id="KW-0489">Methyltransferase</keyword>
<dbReference type="NCBIfam" id="TIGR00186">
    <property type="entry name" value="rRNA_methyl_3"/>
    <property type="match status" value="1"/>
</dbReference>
<dbReference type="InterPro" id="IPR029026">
    <property type="entry name" value="tRNA_m1G_MTases_N"/>
</dbReference>
<dbReference type="GO" id="GO:0032259">
    <property type="term" value="P:methylation"/>
    <property type="evidence" value="ECO:0007669"/>
    <property type="project" value="UniProtKB-KW"/>
</dbReference>
<dbReference type="InterPro" id="IPR029028">
    <property type="entry name" value="Alpha/beta_knot_MTases"/>
</dbReference>
<comment type="caution">
    <text evidence="5">The sequence shown here is derived from an EMBL/GenBank/DDBJ whole genome shotgun (WGS) entry which is preliminary data.</text>
</comment>
<dbReference type="PANTHER" id="PTHR46429">
    <property type="entry name" value="23S RRNA (GUANOSINE-2'-O-)-METHYLTRANSFERASE RLMB"/>
    <property type="match status" value="1"/>
</dbReference>
<dbReference type="FunFam" id="3.40.1280.10:FF:000008">
    <property type="entry name" value="Group 3 RNA methyltransferase TrmH"/>
    <property type="match status" value="1"/>
</dbReference>
<dbReference type="HOGENOM" id="CLU_021322_0_1_9"/>
<dbReference type="InterPro" id="IPR004441">
    <property type="entry name" value="rRNA_MeTrfase_TrmH"/>
</dbReference>
<sequence length="244" mass="27251">MSDFIPGRNSVIEYLENMNGAEILYVQKGLKHNTIDKIINLANKKGVQIRQIDKNRLDKMSDFSNHQGVYLQTKDYKYYQLDEIINYGKESDRDPLIIILDEITDPHNLGAIIRTAEAAGATGVIIPKHRAAQVNHTVHKTSSGATSYMRVAMVTNINNTIEELKENGYWIYGADGHTDKLYTEIDYSGPVGIVIGNEGKGISRLTKTKCDDLIKIPMYGKTESLNASTSAAILIYGVLNSRRK</sequence>
<dbReference type="Gene3D" id="3.40.1280.10">
    <property type="match status" value="1"/>
</dbReference>
<keyword evidence="6" id="KW-1185">Reference proteome</keyword>
<dbReference type="STRING" id="883114.HMPREF9709_00981"/>
<dbReference type="Pfam" id="PF00588">
    <property type="entry name" value="SpoU_methylase"/>
    <property type="match status" value="1"/>
</dbReference>
<dbReference type="Pfam" id="PF08032">
    <property type="entry name" value="SpoU_sub_bind"/>
    <property type="match status" value="1"/>
</dbReference>
<dbReference type="GO" id="GO:0008173">
    <property type="term" value="F:RNA methyltransferase activity"/>
    <property type="evidence" value="ECO:0007669"/>
    <property type="project" value="InterPro"/>
</dbReference>
<accession>H3NNS0</accession>
<dbReference type="GO" id="GO:0005829">
    <property type="term" value="C:cytosol"/>
    <property type="evidence" value="ECO:0007669"/>
    <property type="project" value="TreeGrafter"/>
</dbReference>
<dbReference type="OrthoDB" id="9794400at2"/>
<name>H3NNS0_9FIRM</name>